<accession>M2YPE2</accession>
<evidence type="ECO:0000313" key="3">
    <source>
        <dbReference type="Proteomes" id="UP000016933"/>
    </source>
</evidence>
<evidence type="ECO:0000313" key="2">
    <source>
        <dbReference type="EMBL" id="EME43481.1"/>
    </source>
</evidence>
<feature type="region of interest" description="Disordered" evidence="1">
    <location>
        <begin position="1"/>
        <end position="22"/>
    </location>
</feature>
<reference evidence="3" key="1">
    <citation type="journal article" date="2012" name="PLoS Genet.">
        <title>The genomes of the fungal plant pathogens Cladosporium fulvum and Dothistroma septosporum reveal adaptation to different hosts and lifestyles but also signatures of common ancestry.</title>
        <authorList>
            <person name="de Wit P.J.G.M."/>
            <person name="van der Burgt A."/>
            <person name="Oekmen B."/>
            <person name="Stergiopoulos I."/>
            <person name="Abd-Elsalam K.A."/>
            <person name="Aerts A.L."/>
            <person name="Bahkali A.H."/>
            <person name="Beenen H.G."/>
            <person name="Chettri P."/>
            <person name="Cox M.P."/>
            <person name="Datema E."/>
            <person name="de Vries R.P."/>
            <person name="Dhillon B."/>
            <person name="Ganley A.R."/>
            <person name="Griffiths S.A."/>
            <person name="Guo Y."/>
            <person name="Hamelin R.C."/>
            <person name="Henrissat B."/>
            <person name="Kabir M.S."/>
            <person name="Jashni M.K."/>
            <person name="Kema G."/>
            <person name="Klaubauf S."/>
            <person name="Lapidus A."/>
            <person name="Levasseur A."/>
            <person name="Lindquist E."/>
            <person name="Mehrabi R."/>
            <person name="Ohm R.A."/>
            <person name="Owen T.J."/>
            <person name="Salamov A."/>
            <person name="Schwelm A."/>
            <person name="Schijlen E."/>
            <person name="Sun H."/>
            <person name="van den Burg H.A."/>
            <person name="van Ham R.C.H.J."/>
            <person name="Zhang S."/>
            <person name="Goodwin S.B."/>
            <person name="Grigoriev I.V."/>
            <person name="Collemare J."/>
            <person name="Bradshaw R.E."/>
        </authorList>
    </citation>
    <scope>NUCLEOTIDE SEQUENCE [LARGE SCALE GENOMIC DNA]</scope>
    <source>
        <strain evidence="3">NZE10 / CBS 128990</strain>
    </source>
</reference>
<dbReference type="AlphaFoldDB" id="M2YPE2"/>
<name>M2YPE2_DOTSN</name>
<protein>
    <submittedName>
        <fullName evidence="2">Uncharacterized protein</fullName>
    </submittedName>
</protein>
<keyword evidence="3" id="KW-1185">Reference proteome</keyword>
<organism evidence="2 3">
    <name type="scientific">Dothistroma septosporum (strain NZE10 / CBS 128990)</name>
    <name type="common">Red band needle blight fungus</name>
    <name type="synonym">Mycosphaerella pini</name>
    <dbReference type="NCBI Taxonomy" id="675120"/>
    <lineage>
        <taxon>Eukaryota</taxon>
        <taxon>Fungi</taxon>
        <taxon>Dikarya</taxon>
        <taxon>Ascomycota</taxon>
        <taxon>Pezizomycotina</taxon>
        <taxon>Dothideomycetes</taxon>
        <taxon>Dothideomycetidae</taxon>
        <taxon>Mycosphaerellales</taxon>
        <taxon>Mycosphaerellaceae</taxon>
        <taxon>Dothistroma</taxon>
    </lineage>
</organism>
<gene>
    <name evidence="2" type="ORF">DOTSEDRAFT_72755</name>
</gene>
<reference evidence="2 3" key="2">
    <citation type="journal article" date="2012" name="PLoS Pathog.">
        <title>Diverse lifestyles and strategies of plant pathogenesis encoded in the genomes of eighteen Dothideomycetes fungi.</title>
        <authorList>
            <person name="Ohm R.A."/>
            <person name="Feau N."/>
            <person name="Henrissat B."/>
            <person name="Schoch C.L."/>
            <person name="Horwitz B.A."/>
            <person name="Barry K.W."/>
            <person name="Condon B.J."/>
            <person name="Copeland A.C."/>
            <person name="Dhillon B."/>
            <person name="Glaser F."/>
            <person name="Hesse C.N."/>
            <person name="Kosti I."/>
            <person name="LaButti K."/>
            <person name="Lindquist E.A."/>
            <person name="Lucas S."/>
            <person name="Salamov A.A."/>
            <person name="Bradshaw R.E."/>
            <person name="Ciuffetti L."/>
            <person name="Hamelin R.C."/>
            <person name="Kema G.H.J."/>
            <person name="Lawrence C."/>
            <person name="Scott J.A."/>
            <person name="Spatafora J.W."/>
            <person name="Turgeon B.G."/>
            <person name="de Wit P.J.G.M."/>
            <person name="Zhong S."/>
            <person name="Goodwin S.B."/>
            <person name="Grigoriev I.V."/>
        </authorList>
    </citation>
    <scope>NUCLEOTIDE SEQUENCE [LARGE SCALE GENOMIC DNA]</scope>
    <source>
        <strain evidence="3">NZE10 / CBS 128990</strain>
    </source>
</reference>
<proteinExistence type="predicted"/>
<dbReference type="Proteomes" id="UP000016933">
    <property type="component" value="Unassembled WGS sequence"/>
</dbReference>
<dbReference type="EMBL" id="KB446540">
    <property type="protein sequence ID" value="EME43481.1"/>
    <property type="molecule type" value="Genomic_DNA"/>
</dbReference>
<evidence type="ECO:0000256" key="1">
    <source>
        <dbReference type="SAM" id="MobiDB-lite"/>
    </source>
</evidence>
<sequence length="86" mass="9592">MDMMLESRSVFQRKTSRGHEHDGQGVLCCIMTTRIQIDDKRLASVRPSIGYCLPRSAITAGGRLKKRWASHEDDSLAEQQTAEAAS</sequence>
<dbReference type="HOGENOM" id="CLU_2497876_0_0_1"/>